<keyword evidence="2" id="KW-1185">Reference proteome</keyword>
<reference evidence="1 2" key="1">
    <citation type="submission" date="2019-01" db="EMBL/GenBank/DDBJ databases">
        <title>Draft genomes of a novel of Aminipila strains.</title>
        <authorList>
            <person name="Ma S."/>
        </authorList>
    </citation>
    <scope>NUCLEOTIDE SEQUENCE [LARGE SCALE GENOMIC DNA]</scope>
    <source>
        <strain evidence="2">JN-39</strain>
    </source>
</reference>
<dbReference type="KEGG" id="amij:EQM06_04505"/>
<dbReference type="AlphaFoldDB" id="A0A410PUF1"/>
<name>A0A410PUF1_9FIRM</name>
<organism evidence="1 2">
    <name type="scientific">Aminipila luticellarii</name>
    <dbReference type="NCBI Taxonomy" id="2507160"/>
    <lineage>
        <taxon>Bacteria</taxon>
        <taxon>Bacillati</taxon>
        <taxon>Bacillota</taxon>
        <taxon>Clostridia</taxon>
        <taxon>Peptostreptococcales</taxon>
        <taxon>Anaerovoracaceae</taxon>
        <taxon>Aminipila</taxon>
    </lineage>
</organism>
<dbReference type="EMBL" id="CP035281">
    <property type="protein sequence ID" value="QAT42540.1"/>
    <property type="molecule type" value="Genomic_DNA"/>
</dbReference>
<gene>
    <name evidence="1" type="ORF">EQM06_04505</name>
</gene>
<evidence type="ECO:0000313" key="1">
    <source>
        <dbReference type="EMBL" id="QAT42540.1"/>
    </source>
</evidence>
<dbReference type="Proteomes" id="UP000287601">
    <property type="component" value="Chromosome"/>
</dbReference>
<accession>A0A410PUF1</accession>
<sequence length="63" mass="7222">MNLTDAKLKSIISFLLKNKKEVLALTDYFEYQDIENGLLKIPDYLVNVGIKDKIMSIKMSVIT</sequence>
<evidence type="ECO:0000313" key="2">
    <source>
        <dbReference type="Proteomes" id="UP000287601"/>
    </source>
</evidence>
<dbReference type="RefSeq" id="WP_128745190.1">
    <property type="nucleotide sequence ID" value="NZ_CP035281.1"/>
</dbReference>
<protein>
    <submittedName>
        <fullName evidence="1">Uncharacterized protein</fullName>
    </submittedName>
</protein>
<proteinExistence type="predicted"/>